<proteinExistence type="predicted"/>
<evidence type="ECO:0008006" key="3">
    <source>
        <dbReference type="Google" id="ProtNLM"/>
    </source>
</evidence>
<dbReference type="AlphaFoldDB" id="A0A284VR83"/>
<gene>
    <name evidence="1" type="ORF">MNV_50055</name>
</gene>
<evidence type="ECO:0000313" key="2">
    <source>
        <dbReference type="Proteomes" id="UP000218615"/>
    </source>
</evidence>
<dbReference type="Proteomes" id="UP000218615">
    <property type="component" value="Unassembled WGS sequence"/>
</dbReference>
<name>A0A284VR83_9EURY</name>
<accession>A0A284VR83</accession>
<dbReference type="RefSeq" id="WP_096206433.1">
    <property type="nucleotide sequence ID" value="NZ_FZMP01000196.1"/>
</dbReference>
<organism evidence="1 2">
    <name type="scientific">Candidatus Methanoperedens nitratireducens</name>
    <dbReference type="NCBI Taxonomy" id="1392998"/>
    <lineage>
        <taxon>Archaea</taxon>
        <taxon>Methanobacteriati</taxon>
        <taxon>Methanobacteriota</taxon>
        <taxon>Stenosarchaea group</taxon>
        <taxon>Methanomicrobia</taxon>
        <taxon>Methanosarcinales</taxon>
        <taxon>ANME-2 cluster</taxon>
        <taxon>Candidatus Methanoperedentaceae</taxon>
        <taxon>Candidatus Methanoperedens</taxon>
    </lineage>
</organism>
<keyword evidence="2" id="KW-1185">Reference proteome</keyword>
<protein>
    <recommendedName>
        <fullName evidence="3">SpoVT-AbrB domain-containing protein</fullName>
    </recommendedName>
</protein>
<evidence type="ECO:0000313" key="1">
    <source>
        <dbReference type="EMBL" id="SNQ61796.1"/>
    </source>
</evidence>
<reference evidence="2" key="1">
    <citation type="submission" date="2017-06" db="EMBL/GenBank/DDBJ databases">
        <authorList>
            <person name="Cremers G."/>
        </authorList>
    </citation>
    <scope>NUCLEOTIDE SEQUENCE [LARGE SCALE GENOMIC DNA]</scope>
</reference>
<sequence length="66" mass="7561">MISGQGKLINRRTKTAGKEYDRFFIYVPAEVARDGLFPFKEGDKLIITVDADNKRLIIERNTQSTN</sequence>
<dbReference type="OrthoDB" id="359333at2157"/>
<dbReference type="EMBL" id="FZMP01000196">
    <property type="protein sequence ID" value="SNQ61796.1"/>
    <property type="molecule type" value="Genomic_DNA"/>
</dbReference>